<evidence type="ECO:0000256" key="2">
    <source>
        <dbReference type="ARBA" id="ARBA00022741"/>
    </source>
</evidence>
<evidence type="ECO:0000256" key="3">
    <source>
        <dbReference type="ARBA" id="ARBA00022840"/>
    </source>
</evidence>
<reference evidence="7" key="1">
    <citation type="journal article" date="2017" name="Nature">
        <title>The genome of Chenopodium quinoa.</title>
        <authorList>
            <person name="Jarvis D.E."/>
            <person name="Ho Y.S."/>
            <person name="Lightfoot D.J."/>
            <person name="Schmoeckel S.M."/>
            <person name="Li B."/>
            <person name="Borm T.J.A."/>
            <person name="Ohyanagi H."/>
            <person name="Mineta K."/>
            <person name="Michell C.T."/>
            <person name="Saber N."/>
            <person name="Kharbatia N.M."/>
            <person name="Rupper R.R."/>
            <person name="Sharp A.R."/>
            <person name="Dally N."/>
            <person name="Boughton B.A."/>
            <person name="Woo Y.H."/>
            <person name="Gao G."/>
            <person name="Schijlen E.G.W.M."/>
            <person name="Guo X."/>
            <person name="Momin A.A."/>
            <person name="Negrao S."/>
            <person name="Al-Babili S."/>
            <person name="Gehring C."/>
            <person name="Roessner U."/>
            <person name="Jung C."/>
            <person name="Murphy K."/>
            <person name="Arold S.T."/>
            <person name="Gojobori T."/>
            <person name="van der Linden C.G."/>
            <person name="van Loo E.N."/>
            <person name="Jellen E.N."/>
            <person name="Maughan P.J."/>
            <person name="Tester M."/>
        </authorList>
    </citation>
    <scope>NUCLEOTIDE SEQUENCE [LARGE SCALE GENOMIC DNA]</scope>
    <source>
        <strain evidence="7">cv. PI 614886</strain>
    </source>
</reference>
<dbReference type="EnsemblPlants" id="AUR62029892-RA">
    <property type="protein sequence ID" value="AUR62029892-RA:cds"/>
    <property type="gene ID" value="AUR62029892"/>
</dbReference>
<evidence type="ECO:0000256" key="1">
    <source>
        <dbReference type="ARBA" id="ARBA00004123"/>
    </source>
</evidence>
<protein>
    <recommendedName>
        <fullName evidence="6">RecF/RecN/SMC N-terminal domain-containing protein</fullName>
    </recommendedName>
</protein>
<dbReference type="PANTHER" id="PTHR18937:SF172">
    <property type="entry name" value="STRUCTURAL MAINTENANCE OF CHROMOSOMES PROTEIN"/>
    <property type="match status" value="1"/>
</dbReference>
<evidence type="ECO:0000256" key="5">
    <source>
        <dbReference type="SAM" id="Coils"/>
    </source>
</evidence>
<proteinExistence type="predicted"/>
<feature type="coiled-coil region" evidence="5">
    <location>
        <begin position="2"/>
        <end position="180"/>
    </location>
</feature>
<dbReference type="GO" id="GO:0000796">
    <property type="term" value="C:condensin complex"/>
    <property type="evidence" value="ECO:0007669"/>
    <property type="project" value="TreeGrafter"/>
</dbReference>
<dbReference type="Proteomes" id="UP000596660">
    <property type="component" value="Unplaced"/>
</dbReference>
<comment type="subcellular location">
    <subcellularLocation>
        <location evidence="1">Nucleus</location>
    </subcellularLocation>
</comment>
<keyword evidence="4" id="KW-0539">Nucleus</keyword>
<evidence type="ECO:0000313" key="7">
    <source>
        <dbReference type="EnsemblPlants" id="AUR62029892-RA:cds"/>
    </source>
</evidence>
<dbReference type="SUPFAM" id="SSF52540">
    <property type="entry name" value="P-loop containing nucleoside triphosphate hydrolases"/>
    <property type="match status" value="1"/>
</dbReference>
<organism evidence="7 8">
    <name type="scientific">Chenopodium quinoa</name>
    <name type="common">Quinoa</name>
    <dbReference type="NCBI Taxonomy" id="63459"/>
    <lineage>
        <taxon>Eukaryota</taxon>
        <taxon>Viridiplantae</taxon>
        <taxon>Streptophyta</taxon>
        <taxon>Embryophyta</taxon>
        <taxon>Tracheophyta</taxon>
        <taxon>Spermatophyta</taxon>
        <taxon>Magnoliopsida</taxon>
        <taxon>eudicotyledons</taxon>
        <taxon>Gunneridae</taxon>
        <taxon>Pentapetalae</taxon>
        <taxon>Caryophyllales</taxon>
        <taxon>Chenopodiaceae</taxon>
        <taxon>Chenopodioideae</taxon>
        <taxon>Atripliceae</taxon>
        <taxon>Chenopodium</taxon>
    </lineage>
</organism>
<evidence type="ECO:0000313" key="8">
    <source>
        <dbReference type="Proteomes" id="UP000596660"/>
    </source>
</evidence>
<dbReference type="InterPro" id="IPR003395">
    <property type="entry name" value="RecF/RecN/SMC_N"/>
</dbReference>
<dbReference type="GO" id="GO:0007076">
    <property type="term" value="P:mitotic chromosome condensation"/>
    <property type="evidence" value="ECO:0007669"/>
    <property type="project" value="TreeGrafter"/>
</dbReference>
<keyword evidence="3" id="KW-0067">ATP-binding</keyword>
<keyword evidence="2" id="KW-0547">Nucleotide-binding</keyword>
<dbReference type="GO" id="GO:0005634">
    <property type="term" value="C:nucleus"/>
    <property type="evidence" value="ECO:0007669"/>
    <property type="project" value="UniProtKB-SubCell"/>
</dbReference>
<dbReference type="InterPro" id="IPR027417">
    <property type="entry name" value="P-loop_NTPase"/>
</dbReference>
<keyword evidence="5" id="KW-0175">Coiled coil</keyword>
<keyword evidence="8" id="KW-1185">Reference proteome</keyword>
<dbReference type="Gramene" id="AUR62029892-RA">
    <property type="protein sequence ID" value="AUR62029892-RA:cds"/>
    <property type="gene ID" value="AUR62029892"/>
</dbReference>
<accession>A0A803MIE4</accession>
<dbReference type="AlphaFoldDB" id="A0A803MIE4"/>
<feature type="domain" description="RecF/RecN/SMC N-terminal" evidence="6">
    <location>
        <begin position="46"/>
        <end position="277"/>
    </location>
</feature>
<dbReference type="GO" id="GO:0005524">
    <property type="term" value="F:ATP binding"/>
    <property type="evidence" value="ECO:0007669"/>
    <property type="project" value="UniProtKB-KW"/>
</dbReference>
<evidence type="ECO:0000259" key="6">
    <source>
        <dbReference type="Pfam" id="PF02463"/>
    </source>
</evidence>
<sequence length="376" mass="42939">MVKLAEKERDSLEDVKNEAESFMLKELSLFKWQERATKLAAEDNNAKMAELQNNLSSLEESLKLKREEIQGNKSTLKELETLHNKYLKRQEELDNDLRSCKEEFKEFERQDVQYREDYKHMKQKIKKLEDKIEKDSSKINDFTKDCENATQAIPKLEEDIPKLQKRLVEEEKVLEEIKEKSKGETEIHRSELAKMITLGGDAELELVDSLDPFSEGVVFSVRPPKKSWKNIANLSGGEKTLSSLALIFALHHYKPTPLYVMDEIDAALDASHGECFCHGHALSLQKTIVPVELYRIVHDSQLVGLSGYSKEEKLSSSISSGCIWLTVKSSWFPEEGFEKFRLNLLSKFSKIWEIPGLGSQTEISFAGTFVSSAIAA</sequence>
<dbReference type="Pfam" id="PF02463">
    <property type="entry name" value="SMC_N"/>
    <property type="match status" value="1"/>
</dbReference>
<dbReference type="Gene3D" id="3.40.50.300">
    <property type="entry name" value="P-loop containing nucleotide triphosphate hydrolases"/>
    <property type="match status" value="1"/>
</dbReference>
<name>A0A803MIE4_CHEQI</name>
<reference evidence="7" key="2">
    <citation type="submission" date="2021-03" db="UniProtKB">
        <authorList>
            <consortium name="EnsemblPlants"/>
        </authorList>
    </citation>
    <scope>IDENTIFICATION</scope>
</reference>
<dbReference type="PANTHER" id="PTHR18937">
    <property type="entry name" value="STRUCTURAL MAINTENANCE OF CHROMOSOMES SMC FAMILY MEMBER"/>
    <property type="match status" value="1"/>
</dbReference>
<evidence type="ECO:0000256" key="4">
    <source>
        <dbReference type="ARBA" id="ARBA00023242"/>
    </source>
</evidence>